<dbReference type="Gene3D" id="1.10.10.10">
    <property type="entry name" value="Winged helix-like DNA-binding domain superfamily/Winged helix DNA-binding domain"/>
    <property type="match status" value="1"/>
</dbReference>
<dbReference type="SUPFAM" id="SSF51206">
    <property type="entry name" value="cAMP-binding domain-like"/>
    <property type="match status" value="1"/>
</dbReference>
<keyword evidence="1" id="KW-0805">Transcription regulation</keyword>
<dbReference type="GO" id="GO:0005829">
    <property type="term" value="C:cytosol"/>
    <property type="evidence" value="ECO:0007669"/>
    <property type="project" value="TreeGrafter"/>
</dbReference>
<dbReference type="PROSITE" id="PS50042">
    <property type="entry name" value="CNMP_BINDING_3"/>
    <property type="match status" value="1"/>
</dbReference>
<evidence type="ECO:0000259" key="5">
    <source>
        <dbReference type="PROSITE" id="PS50042"/>
    </source>
</evidence>
<feature type="domain" description="Cyclic nucleotide-binding" evidence="5">
    <location>
        <begin position="2"/>
        <end position="106"/>
    </location>
</feature>
<dbReference type="InterPro" id="IPR018490">
    <property type="entry name" value="cNMP-bd_dom_sf"/>
</dbReference>
<proteinExistence type="predicted"/>
<dbReference type="AlphaFoldDB" id="A0AAW9NU11"/>
<dbReference type="GO" id="GO:0003677">
    <property type="term" value="F:DNA binding"/>
    <property type="evidence" value="ECO:0007669"/>
    <property type="project" value="UniProtKB-KW"/>
</dbReference>
<keyword evidence="4" id="KW-0804">Transcription</keyword>
<evidence type="ECO:0000256" key="2">
    <source>
        <dbReference type="ARBA" id="ARBA00023125"/>
    </source>
</evidence>
<dbReference type="Pfam" id="PF00027">
    <property type="entry name" value="cNMP_binding"/>
    <property type="match status" value="1"/>
</dbReference>
<organism evidence="7 8">
    <name type="scientific">Metasolibacillus meyeri</name>
    <dbReference type="NCBI Taxonomy" id="1071052"/>
    <lineage>
        <taxon>Bacteria</taxon>
        <taxon>Bacillati</taxon>
        <taxon>Bacillota</taxon>
        <taxon>Bacilli</taxon>
        <taxon>Bacillales</taxon>
        <taxon>Caryophanaceae</taxon>
        <taxon>Metasolibacillus</taxon>
    </lineage>
</organism>
<keyword evidence="2" id="KW-0238">DNA-binding</keyword>
<dbReference type="SMART" id="SM00100">
    <property type="entry name" value="cNMP"/>
    <property type="match status" value="1"/>
</dbReference>
<dbReference type="Pfam" id="PF13545">
    <property type="entry name" value="HTH_Crp_2"/>
    <property type="match status" value="1"/>
</dbReference>
<dbReference type="SMART" id="SM00419">
    <property type="entry name" value="HTH_CRP"/>
    <property type="match status" value="1"/>
</dbReference>
<reference evidence="7 8" key="1">
    <citation type="submission" date="2023-03" db="EMBL/GenBank/DDBJ databases">
        <title>Bacillus Genome Sequencing.</title>
        <authorList>
            <person name="Dunlap C."/>
        </authorList>
    </citation>
    <scope>NUCLEOTIDE SEQUENCE [LARGE SCALE GENOMIC DNA]</scope>
    <source>
        <strain evidence="7 8">B-59205</strain>
    </source>
</reference>
<dbReference type="InterPro" id="IPR014710">
    <property type="entry name" value="RmlC-like_jellyroll"/>
</dbReference>
<protein>
    <submittedName>
        <fullName evidence="7">Crp/Fnr family transcriptional regulator</fullName>
    </submittedName>
</protein>
<gene>
    <name evidence="7" type="ORF">P9B03_10045</name>
</gene>
<evidence type="ECO:0000259" key="6">
    <source>
        <dbReference type="PROSITE" id="PS51063"/>
    </source>
</evidence>
<sequence length="230" mass="26254">MPFQTIPTEIYQLFEEHGASVKIDKGHQLFQEGEKADSIFLIKSGVIQLSKETEQGKELTLRICGNGVLIGESSPFCHLNYHMVSARAVEPATLLSLSQQTFELLVTEHPKLMMEYLQWVQIEAMKHQSRLRDLMLHGKKGALFSTLIRLTNTYGEAQEDSSIFINFTLTNTELANLCATSRELINRMLNDLKKRNIISFNKGHITVHDLQFLKNEINCENCPLMICRID</sequence>
<dbReference type="Proteomes" id="UP001344888">
    <property type="component" value="Unassembled WGS sequence"/>
</dbReference>
<dbReference type="InterPro" id="IPR036390">
    <property type="entry name" value="WH_DNA-bd_sf"/>
</dbReference>
<evidence type="ECO:0000313" key="7">
    <source>
        <dbReference type="EMBL" id="MEC1178824.1"/>
    </source>
</evidence>
<evidence type="ECO:0000256" key="1">
    <source>
        <dbReference type="ARBA" id="ARBA00023015"/>
    </source>
</evidence>
<dbReference type="InterPro" id="IPR050397">
    <property type="entry name" value="Env_Response_Regulators"/>
</dbReference>
<dbReference type="InterPro" id="IPR000595">
    <property type="entry name" value="cNMP-bd_dom"/>
</dbReference>
<dbReference type="GO" id="GO:0003700">
    <property type="term" value="F:DNA-binding transcription factor activity"/>
    <property type="evidence" value="ECO:0007669"/>
    <property type="project" value="TreeGrafter"/>
</dbReference>
<dbReference type="PANTHER" id="PTHR24567">
    <property type="entry name" value="CRP FAMILY TRANSCRIPTIONAL REGULATORY PROTEIN"/>
    <property type="match status" value="1"/>
</dbReference>
<dbReference type="Gene3D" id="2.60.120.10">
    <property type="entry name" value="Jelly Rolls"/>
    <property type="match status" value="1"/>
</dbReference>
<feature type="domain" description="HTH crp-type" evidence="6">
    <location>
        <begin position="137"/>
        <end position="211"/>
    </location>
</feature>
<dbReference type="InterPro" id="IPR036388">
    <property type="entry name" value="WH-like_DNA-bd_sf"/>
</dbReference>
<dbReference type="CDD" id="cd00038">
    <property type="entry name" value="CAP_ED"/>
    <property type="match status" value="1"/>
</dbReference>
<comment type="caution">
    <text evidence="7">The sequence shown here is derived from an EMBL/GenBank/DDBJ whole genome shotgun (WGS) entry which is preliminary data.</text>
</comment>
<evidence type="ECO:0000256" key="4">
    <source>
        <dbReference type="ARBA" id="ARBA00023163"/>
    </source>
</evidence>
<dbReference type="PANTHER" id="PTHR24567:SF74">
    <property type="entry name" value="HTH-TYPE TRANSCRIPTIONAL REGULATOR ARCR"/>
    <property type="match status" value="1"/>
</dbReference>
<dbReference type="EMBL" id="JARSFG010000014">
    <property type="protein sequence ID" value="MEC1178824.1"/>
    <property type="molecule type" value="Genomic_DNA"/>
</dbReference>
<accession>A0AAW9NU11</accession>
<dbReference type="PROSITE" id="PS51063">
    <property type="entry name" value="HTH_CRP_2"/>
    <property type="match status" value="1"/>
</dbReference>
<evidence type="ECO:0000256" key="3">
    <source>
        <dbReference type="ARBA" id="ARBA00023159"/>
    </source>
</evidence>
<dbReference type="InterPro" id="IPR012318">
    <property type="entry name" value="HTH_CRP"/>
</dbReference>
<dbReference type="SUPFAM" id="SSF46785">
    <property type="entry name" value="Winged helix' DNA-binding domain"/>
    <property type="match status" value="1"/>
</dbReference>
<name>A0AAW9NU11_9BACL</name>
<evidence type="ECO:0000313" key="8">
    <source>
        <dbReference type="Proteomes" id="UP001344888"/>
    </source>
</evidence>
<dbReference type="RefSeq" id="WP_326123287.1">
    <property type="nucleotide sequence ID" value="NZ_JARSFG010000014.1"/>
</dbReference>
<keyword evidence="3" id="KW-0010">Activator</keyword>
<keyword evidence="8" id="KW-1185">Reference proteome</keyword>